<evidence type="ECO:0000256" key="12">
    <source>
        <dbReference type="ARBA" id="ARBA00023204"/>
    </source>
</evidence>
<organism evidence="16 17">
    <name type="scientific">Winogradskyella immobilis</name>
    <dbReference type="NCBI Taxonomy" id="2816852"/>
    <lineage>
        <taxon>Bacteria</taxon>
        <taxon>Pseudomonadati</taxon>
        <taxon>Bacteroidota</taxon>
        <taxon>Flavobacteriia</taxon>
        <taxon>Flavobacteriales</taxon>
        <taxon>Flavobacteriaceae</taxon>
        <taxon>Winogradskyella</taxon>
    </lineage>
</organism>
<comment type="cofactor">
    <cofactor evidence="14">
        <name>[4Fe-4S] cluster</name>
        <dbReference type="ChEBI" id="CHEBI:49883"/>
    </cofactor>
    <text evidence="14">Binds 1 [4Fe-4S] cluster.</text>
</comment>
<comment type="catalytic activity">
    <reaction evidence="1 14">
        <text>Hydrolyzes free adenine bases from 7,8-dihydro-8-oxoguanine:adenine mismatched double-stranded DNA, leaving an apurinic site.</text>
        <dbReference type="EC" id="3.2.2.31"/>
    </reaction>
</comment>
<dbReference type="Gene3D" id="3.90.79.10">
    <property type="entry name" value="Nucleoside Triphosphate Pyrophosphohydrolase"/>
    <property type="match status" value="1"/>
</dbReference>
<name>A0ABS8EIE1_9FLAO</name>
<dbReference type="InterPro" id="IPR015797">
    <property type="entry name" value="NUDIX_hydrolase-like_dom_sf"/>
</dbReference>
<keyword evidence="12" id="KW-0234">DNA repair</keyword>
<dbReference type="PANTHER" id="PTHR42944">
    <property type="entry name" value="ADENINE DNA GLYCOSYLASE"/>
    <property type="match status" value="1"/>
</dbReference>
<dbReference type="InterPro" id="IPR029119">
    <property type="entry name" value="MutY_C"/>
</dbReference>
<evidence type="ECO:0000313" key="16">
    <source>
        <dbReference type="EMBL" id="MCC1482969.1"/>
    </source>
</evidence>
<gene>
    <name evidence="16" type="primary">mutY</name>
    <name evidence="16" type="ORF">J1C55_00065</name>
</gene>
<keyword evidence="11" id="KW-0411">Iron-sulfur</keyword>
<dbReference type="InterPro" id="IPR000445">
    <property type="entry name" value="HhH_motif"/>
</dbReference>
<evidence type="ECO:0000256" key="8">
    <source>
        <dbReference type="ARBA" id="ARBA00022763"/>
    </source>
</evidence>
<comment type="caution">
    <text evidence="16">The sequence shown here is derived from an EMBL/GenBank/DDBJ whole genome shotgun (WGS) entry which is preliminary data.</text>
</comment>
<dbReference type="SUPFAM" id="SSF55811">
    <property type="entry name" value="Nudix"/>
    <property type="match status" value="1"/>
</dbReference>
<dbReference type="Proteomes" id="UP000778797">
    <property type="component" value="Unassembled WGS sequence"/>
</dbReference>
<comment type="similarity">
    <text evidence="3 14">Belongs to the Nth/MutY family.</text>
</comment>
<evidence type="ECO:0000259" key="15">
    <source>
        <dbReference type="SMART" id="SM00478"/>
    </source>
</evidence>
<dbReference type="EC" id="3.2.2.31" evidence="4 14"/>
<evidence type="ECO:0000256" key="11">
    <source>
        <dbReference type="ARBA" id="ARBA00023014"/>
    </source>
</evidence>
<dbReference type="PANTHER" id="PTHR42944:SF1">
    <property type="entry name" value="ADENINE DNA GLYCOSYLASE"/>
    <property type="match status" value="1"/>
</dbReference>
<evidence type="ECO:0000256" key="2">
    <source>
        <dbReference type="ARBA" id="ARBA00002933"/>
    </source>
</evidence>
<evidence type="ECO:0000256" key="13">
    <source>
        <dbReference type="ARBA" id="ARBA00023295"/>
    </source>
</evidence>
<evidence type="ECO:0000256" key="6">
    <source>
        <dbReference type="ARBA" id="ARBA00022485"/>
    </source>
</evidence>
<evidence type="ECO:0000313" key="17">
    <source>
        <dbReference type="Proteomes" id="UP000778797"/>
    </source>
</evidence>
<keyword evidence="7" id="KW-0479">Metal-binding</keyword>
<keyword evidence="17" id="KW-1185">Reference proteome</keyword>
<dbReference type="EMBL" id="JAFMPT010000001">
    <property type="protein sequence ID" value="MCC1482969.1"/>
    <property type="molecule type" value="Genomic_DNA"/>
</dbReference>
<sequence length="346" mass="40099">MNFSKTITYWYSENKRDFPWRKTKNPYFIWLSEIILQQTQVKQGLPYYEAFVSTFPTVFDLAKAPEQDVLKLWQGLGYYSRARNLHFTAKHIVSELNGVFPNTYSDIIKLKGVGDYTASAIASIAFNEPAAVVDGNVYRILSRFFDINTPINSTKGIKEFKVLASTLIDKEAPAIFNQAIMDFGSRQCKPKNPNCNICPLNNSCLALKKNKIQALPVKLKKVKVTQKYFNFLVCIDSNNNVLFEQRVKKGIWQNLYQFPLIETEKSISVDEFHLLKVKTYLLKDIDFDYSLYNKTDKIHKLSHQHLHTKFWIIETKALPKEAIPFSKLKSYPTPVLISNFINEFNF</sequence>
<protein>
    <recommendedName>
        <fullName evidence="5 14">Adenine DNA glycosylase</fullName>
        <ecNumber evidence="4 14">3.2.2.31</ecNumber>
    </recommendedName>
</protein>
<dbReference type="InterPro" id="IPR005760">
    <property type="entry name" value="A/G_AdeGlyc_MutY"/>
</dbReference>
<keyword evidence="6" id="KW-0004">4Fe-4S</keyword>
<evidence type="ECO:0000256" key="9">
    <source>
        <dbReference type="ARBA" id="ARBA00022801"/>
    </source>
</evidence>
<dbReference type="Pfam" id="PF00730">
    <property type="entry name" value="HhH-GPD"/>
    <property type="match status" value="1"/>
</dbReference>
<feature type="domain" description="HhH-GPD" evidence="15">
    <location>
        <begin position="35"/>
        <end position="186"/>
    </location>
</feature>
<dbReference type="CDD" id="cd00056">
    <property type="entry name" value="ENDO3c"/>
    <property type="match status" value="1"/>
</dbReference>
<dbReference type="InterPro" id="IPR011257">
    <property type="entry name" value="DNA_glycosylase"/>
</dbReference>
<evidence type="ECO:0000256" key="10">
    <source>
        <dbReference type="ARBA" id="ARBA00023004"/>
    </source>
</evidence>
<dbReference type="Gene3D" id="1.10.340.30">
    <property type="entry name" value="Hypothetical protein, domain 2"/>
    <property type="match status" value="1"/>
</dbReference>
<dbReference type="InterPro" id="IPR003265">
    <property type="entry name" value="HhH-GPD_domain"/>
</dbReference>
<dbReference type="RefSeq" id="WP_227475386.1">
    <property type="nucleotide sequence ID" value="NZ_JAFMPT010000001.1"/>
</dbReference>
<evidence type="ECO:0000256" key="3">
    <source>
        <dbReference type="ARBA" id="ARBA00008343"/>
    </source>
</evidence>
<reference evidence="17" key="2">
    <citation type="submission" date="2023-07" db="EMBL/GenBank/DDBJ databases">
        <title>Genome of Winogradskyella sp. E313.</title>
        <authorList>
            <person name="Zhou Y."/>
        </authorList>
    </citation>
    <scope>NUCLEOTIDE SEQUENCE [LARGE SCALE GENOMIC DNA]</scope>
    <source>
        <strain evidence="17">E313</strain>
    </source>
</reference>
<comment type="function">
    <text evidence="2">Adenine glycosylase active on G-A mispairs. MutY also corrects error-prone DNA synthesis past GO lesions which are due to the oxidatively damaged form of guanine: 7,8-dihydro-8-oxoguanine (8-oxo-dGTP).</text>
</comment>
<reference evidence="17" key="1">
    <citation type="submission" date="2021-03" db="EMBL/GenBank/DDBJ databases">
        <title>Genome of Cognatishimia sp. F0-27.</title>
        <authorList>
            <person name="Ping X."/>
        </authorList>
    </citation>
    <scope>NUCLEOTIDE SEQUENCE [LARGE SCALE GENOMIC DNA]</scope>
    <source>
        <strain evidence="17">E313</strain>
    </source>
</reference>
<dbReference type="InterPro" id="IPR044298">
    <property type="entry name" value="MIG/MutY"/>
</dbReference>
<accession>A0ABS8EIE1</accession>
<evidence type="ECO:0000256" key="14">
    <source>
        <dbReference type="RuleBase" id="RU365096"/>
    </source>
</evidence>
<keyword evidence="8 14" id="KW-0227">DNA damage</keyword>
<evidence type="ECO:0000256" key="7">
    <source>
        <dbReference type="ARBA" id="ARBA00022723"/>
    </source>
</evidence>
<dbReference type="Pfam" id="PF14815">
    <property type="entry name" value="NUDIX_4"/>
    <property type="match status" value="1"/>
</dbReference>
<proteinExistence type="inferred from homology"/>
<dbReference type="SUPFAM" id="SSF48150">
    <property type="entry name" value="DNA-glycosylase"/>
    <property type="match status" value="1"/>
</dbReference>
<dbReference type="Pfam" id="PF00633">
    <property type="entry name" value="HHH"/>
    <property type="match status" value="1"/>
</dbReference>
<keyword evidence="10 14" id="KW-0408">Iron</keyword>
<evidence type="ECO:0000256" key="4">
    <source>
        <dbReference type="ARBA" id="ARBA00012045"/>
    </source>
</evidence>
<dbReference type="NCBIfam" id="TIGR01084">
    <property type="entry name" value="mutY"/>
    <property type="match status" value="1"/>
</dbReference>
<evidence type="ECO:0000256" key="5">
    <source>
        <dbReference type="ARBA" id="ARBA00022023"/>
    </source>
</evidence>
<dbReference type="CDD" id="cd03431">
    <property type="entry name" value="NUDIX_DNA_Glycosylase_C-MutY"/>
    <property type="match status" value="1"/>
</dbReference>
<dbReference type="SMART" id="SM00478">
    <property type="entry name" value="ENDO3c"/>
    <property type="match status" value="1"/>
</dbReference>
<dbReference type="InterPro" id="IPR023170">
    <property type="entry name" value="HhH_base_excis_C"/>
</dbReference>
<evidence type="ECO:0000256" key="1">
    <source>
        <dbReference type="ARBA" id="ARBA00000843"/>
    </source>
</evidence>
<dbReference type="Gene3D" id="1.10.1670.10">
    <property type="entry name" value="Helix-hairpin-Helix base-excision DNA repair enzymes (C-terminal)"/>
    <property type="match status" value="1"/>
</dbReference>
<keyword evidence="13 14" id="KW-0326">Glycosidase</keyword>
<keyword evidence="9" id="KW-0378">Hydrolase</keyword>